<name>A0ABP8DIN5_9ACTN</name>
<protein>
    <submittedName>
        <fullName evidence="1">Uncharacterized protein</fullName>
    </submittedName>
</protein>
<evidence type="ECO:0000313" key="2">
    <source>
        <dbReference type="Proteomes" id="UP001500620"/>
    </source>
</evidence>
<gene>
    <name evidence="1" type="ORF">GCM10022255_072000</name>
</gene>
<comment type="caution">
    <text evidence="1">The sequence shown here is derived from an EMBL/GenBank/DDBJ whole genome shotgun (WGS) entry which is preliminary data.</text>
</comment>
<evidence type="ECO:0000313" key="1">
    <source>
        <dbReference type="EMBL" id="GAA4256981.1"/>
    </source>
</evidence>
<organism evidence="1 2">
    <name type="scientific">Dactylosporangium darangshiense</name>
    <dbReference type="NCBI Taxonomy" id="579108"/>
    <lineage>
        <taxon>Bacteria</taxon>
        <taxon>Bacillati</taxon>
        <taxon>Actinomycetota</taxon>
        <taxon>Actinomycetes</taxon>
        <taxon>Micromonosporales</taxon>
        <taxon>Micromonosporaceae</taxon>
        <taxon>Dactylosporangium</taxon>
    </lineage>
</organism>
<reference evidence="2" key="1">
    <citation type="journal article" date="2019" name="Int. J. Syst. Evol. Microbiol.">
        <title>The Global Catalogue of Microorganisms (GCM) 10K type strain sequencing project: providing services to taxonomists for standard genome sequencing and annotation.</title>
        <authorList>
            <consortium name="The Broad Institute Genomics Platform"/>
            <consortium name="The Broad Institute Genome Sequencing Center for Infectious Disease"/>
            <person name="Wu L."/>
            <person name="Ma J."/>
        </authorList>
    </citation>
    <scope>NUCLEOTIDE SEQUENCE [LARGE SCALE GENOMIC DNA]</scope>
    <source>
        <strain evidence="2">JCM 17441</strain>
    </source>
</reference>
<proteinExistence type="predicted"/>
<dbReference type="EMBL" id="BAABAT010000026">
    <property type="protein sequence ID" value="GAA4256981.1"/>
    <property type="molecule type" value="Genomic_DNA"/>
</dbReference>
<accession>A0ABP8DIN5</accession>
<sequence length="75" mass="7674">MTWMLVPPVYFQEPDQPVPEGMANAAWGAIATAATTVAATTRARVNLIAGESAQRRGCMPVTVVVTTGSRGGGGA</sequence>
<keyword evidence="2" id="KW-1185">Reference proteome</keyword>
<dbReference type="Proteomes" id="UP001500620">
    <property type="component" value="Unassembled WGS sequence"/>
</dbReference>